<dbReference type="Pfam" id="PF05853">
    <property type="entry name" value="BKACE"/>
    <property type="match status" value="1"/>
</dbReference>
<gene>
    <name evidence="1" type="ordered locus">FRAAL3565</name>
</gene>
<evidence type="ECO:0000313" key="1">
    <source>
        <dbReference type="EMBL" id="CAJ62208.1"/>
    </source>
</evidence>
<dbReference type="HOGENOM" id="CLU_065536_0_0_11"/>
<keyword evidence="2" id="KW-1185">Reference proteome</keyword>
<dbReference type="KEGG" id="fal:FRAAL3565"/>
<evidence type="ECO:0008006" key="3">
    <source>
        <dbReference type="Google" id="ProtNLM"/>
    </source>
</evidence>
<name>Q0RJV2_FRAAA</name>
<dbReference type="GO" id="GO:0043720">
    <property type="term" value="F:3-keto-5-aminohexanoate cleavage activity"/>
    <property type="evidence" value="ECO:0007669"/>
    <property type="project" value="InterPro"/>
</dbReference>
<protein>
    <recommendedName>
        <fullName evidence="3">3-keto-5-aminohexanoate cleavage enzyme</fullName>
    </recommendedName>
</protein>
<dbReference type="AlphaFoldDB" id="Q0RJV2"/>
<dbReference type="STRING" id="326424.FRAAL3565"/>
<sequence length="301" mass="32089">MAMTPTSHPAPVVLEAAISPLRDGRQLQTTEELIDEARQSLAAGAGVIHHHHNFRLTRDEAVAQVLRIQREVLATFPHACLYNDYLRGEQVMAEKNAHLPALAHAGLLTMAALDPGLTQFAVLDEDGLPSRHRQGGADYAAAHEVVAFARRTGAALSIGIYDPSNLRWTLAYEARGMFPAGSVIKLYFGGQYLINGAPTAGFGLPPTRQSLDMYLSMMAGSTLPWVVSIQGGVLLESELARYALERGGHLRVGIEDMAGLNPMTNRETVEAAAALAAEVGRPVATGAEAKAVLRGIRAAAA</sequence>
<accession>Q0RJV2</accession>
<dbReference type="InterPro" id="IPR013785">
    <property type="entry name" value="Aldolase_TIM"/>
</dbReference>
<dbReference type="eggNOG" id="COG3246">
    <property type="taxonomic scope" value="Bacteria"/>
</dbReference>
<evidence type="ECO:0000313" key="2">
    <source>
        <dbReference type="Proteomes" id="UP000000657"/>
    </source>
</evidence>
<dbReference type="EMBL" id="CT573213">
    <property type="protein sequence ID" value="CAJ62208.1"/>
    <property type="molecule type" value="Genomic_DNA"/>
</dbReference>
<reference evidence="1 2" key="1">
    <citation type="journal article" date="2007" name="Genome Res.">
        <title>Genome characteristics of facultatively symbiotic Frankia sp. strains reflect host range and host plant biogeography.</title>
        <authorList>
            <person name="Normand P."/>
            <person name="Lapierre P."/>
            <person name="Tisa L.S."/>
            <person name="Gogarten J.P."/>
            <person name="Alloisio N."/>
            <person name="Bagnarol E."/>
            <person name="Bassi C.A."/>
            <person name="Berry A.M."/>
            <person name="Bickhart D.M."/>
            <person name="Choisne N."/>
            <person name="Couloux A."/>
            <person name="Cournoyer B."/>
            <person name="Cruveiller S."/>
            <person name="Daubin V."/>
            <person name="Demange N."/>
            <person name="Francino M.P."/>
            <person name="Goltsman E."/>
            <person name="Huang Y."/>
            <person name="Kopp O.R."/>
            <person name="Labarre L."/>
            <person name="Lapidus A."/>
            <person name="Lavire C."/>
            <person name="Marechal J."/>
            <person name="Martinez M."/>
            <person name="Mastronunzio J.E."/>
            <person name="Mullin B.C."/>
            <person name="Niemann J."/>
            <person name="Pujic P."/>
            <person name="Rawnsley T."/>
            <person name="Rouy Z."/>
            <person name="Schenowitz C."/>
            <person name="Sellstedt A."/>
            <person name="Tavares F."/>
            <person name="Tomkins J.P."/>
            <person name="Vallenet D."/>
            <person name="Valverde C."/>
            <person name="Wall L.G."/>
            <person name="Wang Y."/>
            <person name="Medigue C."/>
            <person name="Benson D.R."/>
        </authorList>
    </citation>
    <scope>NUCLEOTIDE SEQUENCE [LARGE SCALE GENOMIC DNA]</scope>
    <source>
        <strain evidence="2">DSM 45986 / CECT 9034 / ACN14a</strain>
    </source>
</reference>
<proteinExistence type="predicted"/>
<organism evidence="1 2">
    <name type="scientific">Frankia alni (strain DSM 45986 / CECT 9034 / ACN14a)</name>
    <dbReference type="NCBI Taxonomy" id="326424"/>
    <lineage>
        <taxon>Bacteria</taxon>
        <taxon>Bacillati</taxon>
        <taxon>Actinomycetota</taxon>
        <taxon>Actinomycetes</taxon>
        <taxon>Frankiales</taxon>
        <taxon>Frankiaceae</taxon>
        <taxon>Frankia</taxon>
    </lineage>
</organism>
<dbReference type="Gene3D" id="3.20.20.70">
    <property type="entry name" value="Aldolase class I"/>
    <property type="match status" value="1"/>
</dbReference>
<dbReference type="Proteomes" id="UP000000657">
    <property type="component" value="Chromosome"/>
</dbReference>
<dbReference type="InterPro" id="IPR008567">
    <property type="entry name" value="BKACE"/>
</dbReference>